<keyword evidence="1" id="KW-0732">Signal</keyword>
<evidence type="ECO:0000256" key="1">
    <source>
        <dbReference type="SAM" id="SignalP"/>
    </source>
</evidence>
<feature type="chain" id="PRO_5046881535" evidence="1">
    <location>
        <begin position="19"/>
        <end position="338"/>
    </location>
</feature>
<dbReference type="EMBL" id="CP136864">
    <property type="protein sequence ID" value="WOJ95273.1"/>
    <property type="molecule type" value="Genomic_DNA"/>
</dbReference>
<name>A0ABZ0I988_9GAMM</name>
<evidence type="ECO:0000313" key="3">
    <source>
        <dbReference type="Proteomes" id="UP001626537"/>
    </source>
</evidence>
<accession>A0ABZ0I988</accession>
<gene>
    <name evidence="2" type="ORF">R0135_10445</name>
</gene>
<feature type="signal peptide" evidence="1">
    <location>
        <begin position="1"/>
        <end position="18"/>
    </location>
</feature>
<organism evidence="2 3">
    <name type="scientific">Congregibacter variabilis</name>
    <dbReference type="NCBI Taxonomy" id="3081200"/>
    <lineage>
        <taxon>Bacteria</taxon>
        <taxon>Pseudomonadati</taxon>
        <taxon>Pseudomonadota</taxon>
        <taxon>Gammaproteobacteria</taxon>
        <taxon>Cellvibrionales</taxon>
        <taxon>Halieaceae</taxon>
        <taxon>Congregibacter</taxon>
    </lineage>
</organism>
<protein>
    <submittedName>
        <fullName evidence="2">Uncharacterized protein</fullName>
    </submittedName>
</protein>
<sequence length="338" mass="38077">MLRLLIAFAVIHSASVFSAPLFDSDGQLAISLSGPFELIDQERDKEKEYPGSLSYEDPELGPVTLEAKFSVRGNFRLRKDICSHAQLWVNLKKSQLKGTLFAKQDKLKLVVQCKDSDRYAEYIGREQQAYQIFQTLSDLSLDTRMLKVSYVDTDGGESREQLGFFIQHQDRLAKQNDMSLYKEIRADKARLDPDRSALVALFMYLVSNTDYSFIAAAPGETCCHNIKLLESADGALYPLPYDYDSTGFVNTSYAEPAGGIGQSNVKQRMYRGYCAPEEVTAKAIALVQSKRDAISAIVADTTYVSAKSVKRTQKYVDKFYGVLDNPKKVRREIIEECR</sequence>
<reference evidence="2 3" key="1">
    <citation type="submission" date="2023-10" db="EMBL/GenBank/DDBJ databases">
        <title>Two novel species belonging to the OM43/NOR5 clade.</title>
        <authorList>
            <person name="Park M."/>
        </authorList>
    </citation>
    <scope>NUCLEOTIDE SEQUENCE [LARGE SCALE GENOMIC DNA]</scope>
    <source>
        <strain evidence="2 3">IMCC43200</strain>
    </source>
</reference>
<dbReference type="Proteomes" id="UP001626537">
    <property type="component" value="Chromosome"/>
</dbReference>
<evidence type="ECO:0000313" key="2">
    <source>
        <dbReference type="EMBL" id="WOJ95273.1"/>
    </source>
</evidence>
<keyword evidence="3" id="KW-1185">Reference proteome</keyword>
<proteinExistence type="predicted"/>
<dbReference type="RefSeq" id="WP_407349906.1">
    <property type="nucleotide sequence ID" value="NZ_CP136864.1"/>
</dbReference>